<accession>A0A0R3TXF2</accession>
<dbReference type="OrthoDB" id="6245032at2759"/>
<name>A0A0R3TXF2_RODNA</name>
<keyword evidence="3" id="KW-1185">Reference proteome</keyword>
<reference evidence="4" key="1">
    <citation type="submission" date="2017-02" db="UniProtKB">
        <authorList>
            <consortium name="WormBaseParasite"/>
        </authorList>
    </citation>
    <scope>IDENTIFICATION</scope>
</reference>
<evidence type="ECO:0000313" key="3">
    <source>
        <dbReference type="Proteomes" id="UP000278807"/>
    </source>
</evidence>
<feature type="region of interest" description="Disordered" evidence="1">
    <location>
        <begin position="31"/>
        <end position="85"/>
    </location>
</feature>
<proteinExistence type="predicted"/>
<organism evidence="4">
    <name type="scientific">Rodentolepis nana</name>
    <name type="common">Dwarf tapeworm</name>
    <name type="synonym">Hymenolepis nana</name>
    <dbReference type="NCBI Taxonomy" id="102285"/>
    <lineage>
        <taxon>Eukaryota</taxon>
        <taxon>Metazoa</taxon>
        <taxon>Spiralia</taxon>
        <taxon>Lophotrochozoa</taxon>
        <taxon>Platyhelminthes</taxon>
        <taxon>Cestoda</taxon>
        <taxon>Eucestoda</taxon>
        <taxon>Cyclophyllidea</taxon>
        <taxon>Hymenolepididae</taxon>
        <taxon>Rodentolepis</taxon>
    </lineage>
</organism>
<dbReference type="EMBL" id="UZAE01014401">
    <property type="protein sequence ID" value="VDO13350.1"/>
    <property type="molecule type" value="Genomic_DNA"/>
</dbReference>
<dbReference type="WBParaSite" id="HNAJ_0001254701-mRNA-1">
    <property type="protein sequence ID" value="HNAJ_0001254701-mRNA-1"/>
    <property type="gene ID" value="HNAJ_0001254701"/>
</dbReference>
<evidence type="ECO:0000256" key="1">
    <source>
        <dbReference type="SAM" id="MobiDB-lite"/>
    </source>
</evidence>
<evidence type="ECO:0000313" key="2">
    <source>
        <dbReference type="EMBL" id="VDO13350.1"/>
    </source>
</evidence>
<evidence type="ECO:0000313" key="4">
    <source>
        <dbReference type="WBParaSite" id="HNAJ_0001254701-mRNA-1"/>
    </source>
</evidence>
<sequence>MKEEKLEPSNISDTIISEIESALSKAKIAYEKSAPYKQSNNSSRKTDEMIKNSVKPKEPSSVRSLQKMKLESLSPSALPKRSYTRTNPAVAVKFPRQGGAPSEAVVLRKKAKSWLSSKTSESFAESSNGSFNSQTFSKQSDRSSYTYNMNKPNPSMSLELNEISLQRIKDIIALSKSMEMYTEEALIGFNDSAAQIDFLNFCGNLVNHVPFNIEYSLHFFSHNLSELTLLFDQFTKIYEVVDWNVATPRQHHWRRVMLENFLALFNIAESFKPILIGKPEESNATSLNEILGDEFPSLETLWKAYVCTGRELPLSYADPPVEFPSRRCRLTIGSAIFPSSSKSRQDFEEMLDFWSEIFHLQRRLQILNFVEKQLPLWLGCSADKSRIKASTLRLLCQIACDCFPVTVVNN</sequence>
<gene>
    <name evidence="2" type="ORF">HNAJ_LOCUS12525</name>
</gene>
<reference evidence="2 3" key="2">
    <citation type="submission" date="2018-11" db="EMBL/GenBank/DDBJ databases">
        <authorList>
            <consortium name="Pathogen Informatics"/>
        </authorList>
    </citation>
    <scope>NUCLEOTIDE SEQUENCE [LARGE SCALE GENOMIC DNA]</scope>
</reference>
<feature type="compositionally biased region" description="Basic and acidic residues" evidence="1">
    <location>
        <begin position="44"/>
        <end position="60"/>
    </location>
</feature>
<protein>
    <submittedName>
        <fullName evidence="2 4">Uncharacterized protein</fullName>
    </submittedName>
</protein>
<dbReference type="AlphaFoldDB" id="A0A0R3TXF2"/>
<dbReference type="Proteomes" id="UP000278807">
    <property type="component" value="Unassembled WGS sequence"/>
</dbReference>